<evidence type="ECO:0008006" key="4">
    <source>
        <dbReference type="Google" id="ProtNLM"/>
    </source>
</evidence>
<keyword evidence="1" id="KW-0472">Membrane</keyword>
<evidence type="ECO:0000313" key="3">
    <source>
        <dbReference type="Proteomes" id="UP000233534"/>
    </source>
</evidence>
<protein>
    <recommendedName>
        <fullName evidence="4">YggT family protein</fullName>
    </recommendedName>
</protein>
<feature type="transmembrane region" description="Helical" evidence="1">
    <location>
        <begin position="96"/>
        <end position="117"/>
    </location>
</feature>
<sequence length="131" mass="14987">MDNSYKKDNDNEFKFKKLHENDEYKMPSWYLKSRHGIYYALGVLEVLLAFRFIFKLLGANPVSGFVIFLYSITNIFTAPFAGIFESITTNGLSVQSVFEPATLIAMLVYGLIAWGIVKLIKINLLKDNYAK</sequence>
<organism evidence="2 3">
    <name type="scientific">Acetivibrio saccincola</name>
    <dbReference type="NCBI Taxonomy" id="1677857"/>
    <lineage>
        <taxon>Bacteria</taxon>
        <taxon>Bacillati</taxon>
        <taxon>Bacillota</taxon>
        <taxon>Clostridia</taxon>
        <taxon>Eubacteriales</taxon>
        <taxon>Oscillospiraceae</taxon>
        <taxon>Acetivibrio</taxon>
    </lineage>
</organism>
<reference evidence="2 3" key="1">
    <citation type="submission" date="2017-12" db="EMBL/GenBank/DDBJ databases">
        <title>Complete genome sequence of Herbivorax saccincola GGR1, a novel Cellulosome-producing hydrolytic bacterium in a thermophilic biogas plant, established by Illumina and Nanopore MinION sequencing.</title>
        <authorList>
            <person name="Pechtl A."/>
            <person name="Ruckert C."/>
            <person name="Koeck D.E."/>
            <person name="Maus I."/>
            <person name="Winkler A."/>
            <person name="Kalinowski J."/>
            <person name="Puhler A."/>
            <person name="Schwarz W.W."/>
            <person name="Zverlov V.V."/>
            <person name="Schluter A."/>
            <person name="Liebl W."/>
        </authorList>
    </citation>
    <scope>NUCLEOTIDE SEQUENCE [LARGE SCALE GENOMIC DNA]</scope>
    <source>
        <strain evidence="3">SR1</strain>
    </source>
</reference>
<proteinExistence type="predicted"/>
<feature type="transmembrane region" description="Helical" evidence="1">
    <location>
        <begin position="36"/>
        <end position="54"/>
    </location>
</feature>
<accession>A0A2K9DZS5</accession>
<gene>
    <name evidence="2" type="ORF">HVS_03405</name>
</gene>
<dbReference type="Proteomes" id="UP000233534">
    <property type="component" value="Chromosome"/>
</dbReference>
<dbReference type="OrthoDB" id="2989901at2"/>
<dbReference type="EMBL" id="CP025197">
    <property type="protein sequence ID" value="AUG56629.1"/>
    <property type="molecule type" value="Genomic_DNA"/>
</dbReference>
<evidence type="ECO:0000313" key="2">
    <source>
        <dbReference type="EMBL" id="AUG56629.1"/>
    </source>
</evidence>
<keyword evidence="3" id="KW-1185">Reference proteome</keyword>
<evidence type="ECO:0000256" key="1">
    <source>
        <dbReference type="SAM" id="Phobius"/>
    </source>
</evidence>
<dbReference type="AlphaFoldDB" id="A0A2K9DZS5"/>
<keyword evidence="1" id="KW-1133">Transmembrane helix</keyword>
<name>A0A2K9DZS5_9FIRM</name>
<feature type="transmembrane region" description="Helical" evidence="1">
    <location>
        <begin position="66"/>
        <end position="84"/>
    </location>
</feature>
<dbReference type="KEGG" id="hsc:HVS_03405"/>
<keyword evidence="1" id="KW-0812">Transmembrane</keyword>